<dbReference type="InterPro" id="IPR050987">
    <property type="entry name" value="AtrR-like"/>
</dbReference>
<dbReference type="STRING" id="90262.A0A1X2IQC4"/>
<evidence type="ECO:0000313" key="5">
    <source>
        <dbReference type="EMBL" id="ORZ20479.1"/>
    </source>
</evidence>
<evidence type="ECO:0000256" key="3">
    <source>
        <dbReference type="SAM" id="MobiDB-lite"/>
    </source>
</evidence>
<dbReference type="CDD" id="cd12148">
    <property type="entry name" value="fungal_TF_MHR"/>
    <property type="match status" value="1"/>
</dbReference>
<feature type="compositionally biased region" description="Polar residues" evidence="3">
    <location>
        <begin position="810"/>
        <end position="821"/>
    </location>
</feature>
<dbReference type="InterPro" id="IPR007219">
    <property type="entry name" value="XnlR_reg_dom"/>
</dbReference>
<evidence type="ECO:0000313" key="6">
    <source>
        <dbReference type="Proteomes" id="UP000193560"/>
    </source>
</evidence>
<keyword evidence="2" id="KW-0539">Nucleus</keyword>
<dbReference type="PROSITE" id="PS00463">
    <property type="entry name" value="ZN2_CY6_FUNGAL_1"/>
    <property type="match status" value="1"/>
</dbReference>
<dbReference type="Gene3D" id="4.10.240.10">
    <property type="entry name" value="Zn(2)-C6 fungal-type DNA-binding domain"/>
    <property type="match status" value="1"/>
</dbReference>
<dbReference type="GO" id="GO:0003677">
    <property type="term" value="F:DNA binding"/>
    <property type="evidence" value="ECO:0007669"/>
    <property type="project" value="InterPro"/>
</dbReference>
<feature type="region of interest" description="Disordered" evidence="3">
    <location>
        <begin position="592"/>
        <end position="638"/>
    </location>
</feature>
<dbReference type="CDD" id="cd00067">
    <property type="entry name" value="GAL4"/>
    <property type="match status" value="1"/>
</dbReference>
<feature type="domain" description="Zn(2)-C6 fungal-type" evidence="4">
    <location>
        <begin position="31"/>
        <end position="60"/>
    </location>
</feature>
<dbReference type="OrthoDB" id="2283631at2759"/>
<feature type="region of interest" description="Disordered" evidence="3">
    <location>
        <begin position="771"/>
        <end position="878"/>
    </location>
</feature>
<dbReference type="AlphaFoldDB" id="A0A1X2IQC4"/>
<dbReference type="SMART" id="SM00066">
    <property type="entry name" value="GAL4"/>
    <property type="match status" value="1"/>
</dbReference>
<dbReference type="Proteomes" id="UP000193560">
    <property type="component" value="Unassembled WGS sequence"/>
</dbReference>
<feature type="compositionally biased region" description="Low complexity" evidence="3">
    <location>
        <begin position="612"/>
        <end position="638"/>
    </location>
</feature>
<accession>A0A1X2IQC4</accession>
<evidence type="ECO:0000259" key="4">
    <source>
        <dbReference type="PROSITE" id="PS50048"/>
    </source>
</evidence>
<dbReference type="EMBL" id="MCGE01000006">
    <property type="protein sequence ID" value="ORZ20479.1"/>
    <property type="molecule type" value="Genomic_DNA"/>
</dbReference>
<dbReference type="Pfam" id="PF00172">
    <property type="entry name" value="Zn_clus"/>
    <property type="match status" value="1"/>
</dbReference>
<dbReference type="SMART" id="SM00906">
    <property type="entry name" value="Fungal_trans"/>
    <property type="match status" value="1"/>
</dbReference>
<feature type="compositionally biased region" description="Polar residues" evidence="3">
    <location>
        <begin position="855"/>
        <end position="878"/>
    </location>
</feature>
<feature type="region of interest" description="Disordered" evidence="3">
    <location>
        <begin position="230"/>
        <end position="250"/>
    </location>
</feature>
<evidence type="ECO:0000256" key="2">
    <source>
        <dbReference type="ARBA" id="ARBA00023242"/>
    </source>
</evidence>
<dbReference type="GO" id="GO:0008270">
    <property type="term" value="F:zinc ion binding"/>
    <property type="evidence" value="ECO:0007669"/>
    <property type="project" value="InterPro"/>
</dbReference>
<dbReference type="InterPro" id="IPR001138">
    <property type="entry name" value="Zn2Cys6_DnaBD"/>
</dbReference>
<dbReference type="PANTHER" id="PTHR46910">
    <property type="entry name" value="TRANSCRIPTION FACTOR PDR1"/>
    <property type="match status" value="1"/>
</dbReference>
<protein>
    <submittedName>
        <fullName evidence="5">Fungal-specific transcription factor domain-domain-containing protein</fullName>
    </submittedName>
</protein>
<feature type="region of interest" description="Disordered" evidence="3">
    <location>
        <begin position="101"/>
        <end position="120"/>
    </location>
</feature>
<sequence length="878" mass="98664">MDKDDSTLPINTSHILPSVTTKPKRTKTTHACDLCKKKKVKCNGDHPCNRCQKLTVPCTFTPNQSKWDSSAPYATTQAQRLYALEKALDSLQVDLPTRSLDTNSHASPGINDAAPPTITSPLEKFNTSSTGKPYYAEDWNTRLDRLSPTFYKTINLPENGPRISDGLAQSEMTIIHFDLISIFFGQVHPYFPVIHQDSFCLDLNNASPLLLNIMYAMASRWSDMNSMLFGSGPTSTQEQQQSSSQERNPSSFSLKYYHDAIALVELYMDVPRLTTIQALLLIIRYQEVVRRPGFFSRTRFYLGLAIRMCNDLGLPHKLPATCQIHPNLAEERRRVFWMVYIYDLLISTELGIAVNFSIDRCSVELPGLLEDEKNNKEQHDTILYLHWMTRVMKSQGLVLQYLRRKYEEGSYQQQQNMCEHLQSIDQHMKELGMELNTLREYADDRVDFVFLAYHFTNILLHRSLCLDLLDITGDDGIVNNVSHGVSNQDSVMILLLQEATAITNIVDTLLLDHTATSLYHGFRGTQQIIHYLTAVRTVQLMYRQENDIHVKRLLHHLTTLTPAVELHSIERASRFGAEVELMEIQNQHSIKRASEQTVNQQGPVARPPPLSSPLSISSPPTTSPSFNGPSSSSSSSLSPLVTTAYHQNTAEYLPQSSAIYTDDDIIDSMVNTLPNTNALELSSDTFWQHQQQMDQNWPQESVENISRQQQGPNLAASYKHNVSLTLDTSALPLLYQPSSSSDISPMIPTPLPLIVSDPTALASTIPAPTHQSIGVRRSHQHLRKAPPQWLSSSSTVAAASHDHLSPTYPRPNNKNLSTQQPSAPPPQRLYGITSRQPSPSTSSLPSSPLHRMTLSDDTTWTQPTSSLVLPSYPQQQQQ</sequence>
<keyword evidence="1" id="KW-0479">Metal-binding</keyword>
<organism evidence="5 6">
    <name type="scientific">Absidia repens</name>
    <dbReference type="NCBI Taxonomy" id="90262"/>
    <lineage>
        <taxon>Eukaryota</taxon>
        <taxon>Fungi</taxon>
        <taxon>Fungi incertae sedis</taxon>
        <taxon>Mucoromycota</taxon>
        <taxon>Mucoromycotina</taxon>
        <taxon>Mucoromycetes</taxon>
        <taxon>Mucorales</taxon>
        <taxon>Cunninghamellaceae</taxon>
        <taxon>Absidia</taxon>
    </lineage>
</organism>
<reference evidence="5 6" key="1">
    <citation type="submission" date="2016-07" db="EMBL/GenBank/DDBJ databases">
        <title>Pervasive Adenine N6-methylation of Active Genes in Fungi.</title>
        <authorList>
            <consortium name="DOE Joint Genome Institute"/>
            <person name="Mondo S.J."/>
            <person name="Dannebaum R.O."/>
            <person name="Kuo R.C."/>
            <person name="Labutti K."/>
            <person name="Haridas S."/>
            <person name="Kuo A."/>
            <person name="Salamov A."/>
            <person name="Ahrendt S.R."/>
            <person name="Lipzen A."/>
            <person name="Sullivan W."/>
            <person name="Andreopoulos W.B."/>
            <person name="Clum A."/>
            <person name="Lindquist E."/>
            <person name="Daum C."/>
            <person name="Ramamoorthy G.K."/>
            <person name="Gryganskyi A."/>
            <person name="Culley D."/>
            <person name="Magnuson J.K."/>
            <person name="James T.Y."/>
            <person name="O'Malley M.A."/>
            <person name="Stajich J.E."/>
            <person name="Spatafora J.W."/>
            <person name="Visel A."/>
            <person name="Grigoriev I.V."/>
        </authorList>
    </citation>
    <scope>NUCLEOTIDE SEQUENCE [LARGE SCALE GENOMIC DNA]</scope>
    <source>
        <strain evidence="5 6">NRRL 1336</strain>
    </source>
</reference>
<gene>
    <name evidence="5" type="ORF">BCR42DRAFT_448772</name>
</gene>
<dbReference type="GO" id="GO:0000981">
    <property type="term" value="F:DNA-binding transcription factor activity, RNA polymerase II-specific"/>
    <property type="evidence" value="ECO:0007669"/>
    <property type="project" value="InterPro"/>
</dbReference>
<dbReference type="SUPFAM" id="SSF57701">
    <property type="entry name" value="Zn2/Cys6 DNA-binding domain"/>
    <property type="match status" value="1"/>
</dbReference>
<keyword evidence="6" id="KW-1185">Reference proteome</keyword>
<evidence type="ECO:0000256" key="1">
    <source>
        <dbReference type="ARBA" id="ARBA00022723"/>
    </source>
</evidence>
<comment type="caution">
    <text evidence="5">The sequence shown here is derived from an EMBL/GenBank/DDBJ whole genome shotgun (WGS) entry which is preliminary data.</text>
</comment>
<dbReference type="PROSITE" id="PS50048">
    <property type="entry name" value="ZN2_CY6_FUNGAL_2"/>
    <property type="match status" value="1"/>
</dbReference>
<dbReference type="GO" id="GO:0006351">
    <property type="term" value="P:DNA-templated transcription"/>
    <property type="evidence" value="ECO:0007669"/>
    <property type="project" value="InterPro"/>
</dbReference>
<dbReference type="Pfam" id="PF04082">
    <property type="entry name" value="Fungal_trans"/>
    <property type="match status" value="1"/>
</dbReference>
<proteinExistence type="predicted"/>
<feature type="compositionally biased region" description="Low complexity" evidence="3">
    <location>
        <begin position="837"/>
        <end position="849"/>
    </location>
</feature>
<name>A0A1X2IQC4_9FUNG</name>
<dbReference type="PANTHER" id="PTHR46910:SF1">
    <property type="entry name" value="MISCELLANEOUS ZN(II)2CYS6 TRANSCRIPTION FACTOR (EUROFUNG)-RELATED"/>
    <property type="match status" value="1"/>
</dbReference>
<dbReference type="InterPro" id="IPR036864">
    <property type="entry name" value="Zn2-C6_fun-type_DNA-bd_sf"/>
</dbReference>